<reference evidence="5" key="1">
    <citation type="submission" date="2016-11" db="EMBL/GenBank/DDBJ databases">
        <authorList>
            <person name="Varghese N."/>
            <person name="Submissions S."/>
        </authorList>
    </citation>
    <scope>NUCLEOTIDE SEQUENCE [LARGE SCALE GENOMIC DNA]</scope>
    <source>
        <strain evidence="5">DSM 29440</strain>
    </source>
</reference>
<dbReference type="PROSITE" id="PS51318">
    <property type="entry name" value="TAT"/>
    <property type="match status" value="1"/>
</dbReference>
<organism evidence="4 5">
    <name type="scientific">Vannielia litorea</name>
    <dbReference type="NCBI Taxonomy" id="1217970"/>
    <lineage>
        <taxon>Bacteria</taxon>
        <taxon>Pseudomonadati</taxon>
        <taxon>Pseudomonadota</taxon>
        <taxon>Alphaproteobacteria</taxon>
        <taxon>Rhodobacterales</taxon>
        <taxon>Paracoccaceae</taxon>
        <taxon>Vannielia</taxon>
    </lineage>
</organism>
<evidence type="ECO:0000313" key="5">
    <source>
        <dbReference type="Proteomes" id="UP000184932"/>
    </source>
</evidence>
<accession>A0A1N6FL96</accession>
<dbReference type="InterPro" id="IPR050300">
    <property type="entry name" value="GDXG_lipolytic_enzyme"/>
</dbReference>
<keyword evidence="2" id="KW-0732">Signal</keyword>
<keyword evidence="1" id="KW-0378">Hydrolase</keyword>
<dbReference type="InterPro" id="IPR049492">
    <property type="entry name" value="BD-FAE-like_dom"/>
</dbReference>
<dbReference type="Gene3D" id="3.40.50.1820">
    <property type="entry name" value="alpha/beta hydrolase"/>
    <property type="match status" value="1"/>
</dbReference>
<evidence type="ECO:0000313" key="4">
    <source>
        <dbReference type="EMBL" id="SIN96049.1"/>
    </source>
</evidence>
<dbReference type="PANTHER" id="PTHR48081:SF33">
    <property type="entry name" value="KYNURENINE FORMAMIDASE"/>
    <property type="match status" value="1"/>
</dbReference>
<dbReference type="STRING" id="1217970.SAMN05444002_1762"/>
<dbReference type="RefSeq" id="WP_074255865.1">
    <property type="nucleotide sequence ID" value="NZ_FSRL01000001.1"/>
</dbReference>
<feature type="chain" id="PRO_5012365009" evidence="2">
    <location>
        <begin position="31"/>
        <end position="282"/>
    </location>
</feature>
<sequence length="282" mass="29862">MPDPTPPLTRRATLAGLAALTGLAALPARASAPRRDIAYGPHALQRYDAYLPEAAHAAPLVVFLHGGGWAIGDKANNNVWKAKSAHWNARGIGFVSVNTRLLPEADPMQQAADLARALSHIQQAAPPWGADPNRLVLMGHSAGAHLVALLGADPGLARRWGAQGWSATVALDTAVYDTERYMARKPSRIHARAFGTSRAFWEEASPQARLGPGATPFLLVASAKRREALSAARNFARAAKARKVEAELLEVNLSHAAINATLGEPGAFTEAVDAFLARHGVA</sequence>
<dbReference type="OrthoDB" id="9771666at2"/>
<proteinExistence type="predicted"/>
<keyword evidence="5" id="KW-1185">Reference proteome</keyword>
<dbReference type="PANTHER" id="PTHR48081">
    <property type="entry name" value="AB HYDROLASE SUPERFAMILY PROTEIN C4A8.06C"/>
    <property type="match status" value="1"/>
</dbReference>
<dbReference type="Proteomes" id="UP000184932">
    <property type="component" value="Unassembled WGS sequence"/>
</dbReference>
<dbReference type="Pfam" id="PF20434">
    <property type="entry name" value="BD-FAE"/>
    <property type="match status" value="1"/>
</dbReference>
<protein>
    <submittedName>
        <fullName evidence="4">Acetyl esterase/lipase</fullName>
    </submittedName>
</protein>
<gene>
    <name evidence="4" type="ORF">SAMN05444002_1762</name>
</gene>
<feature type="domain" description="BD-FAE-like" evidence="3">
    <location>
        <begin position="48"/>
        <end position="153"/>
    </location>
</feature>
<feature type="signal peptide" evidence="2">
    <location>
        <begin position="1"/>
        <end position="30"/>
    </location>
</feature>
<evidence type="ECO:0000256" key="1">
    <source>
        <dbReference type="ARBA" id="ARBA00022801"/>
    </source>
</evidence>
<dbReference type="InterPro" id="IPR029058">
    <property type="entry name" value="AB_hydrolase_fold"/>
</dbReference>
<evidence type="ECO:0000259" key="3">
    <source>
        <dbReference type="Pfam" id="PF20434"/>
    </source>
</evidence>
<dbReference type="EMBL" id="FSRL01000001">
    <property type="protein sequence ID" value="SIN96049.1"/>
    <property type="molecule type" value="Genomic_DNA"/>
</dbReference>
<dbReference type="SUPFAM" id="SSF53474">
    <property type="entry name" value="alpha/beta-Hydrolases"/>
    <property type="match status" value="1"/>
</dbReference>
<dbReference type="InterPro" id="IPR006311">
    <property type="entry name" value="TAT_signal"/>
</dbReference>
<dbReference type="AlphaFoldDB" id="A0A1N6FL96"/>
<name>A0A1N6FL96_9RHOB</name>
<evidence type="ECO:0000256" key="2">
    <source>
        <dbReference type="SAM" id="SignalP"/>
    </source>
</evidence>
<dbReference type="GO" id="GO:0016787">
    <property type="term" value="F:hydrolase activity"/>
    <property type="evidence" value="ECO:0007669"/>
    <property type="project" value="UniProtKB-KW"/>
</dbReference>